<keyword evidence="3 5" id="KW-1133">Transmembrane helix</keyword>
<keyword evidence="4 5" id="KW-0472">Membrane</keyword>
<evidence type="ECO:0000256" key="2">
    <source>
        <dbReference type="ARBA" id="ARBA00022692"/>
    </source>
</evidence>
<evidence type="ECO:0000256" key="3">
    <source>
        <dbReference type="ARBA" id="ARBA00022989"/>
    </source>
</evidence>
<dbReference type="Pfam" id="PF06305">
    <property type="entry name" value="LapA_dom"/>
    <property type="match status" value="1"/>
</dbReference>
<dbReference type="EMBL" id="AONQ01000008">
    <property type="protein sequence ID" value="EME71188.1"/>
    <property type="molecule type" value="Genomic_DNA"/>
</dbReference>
<feature type="transmembrane region" description="Helical" evidence="5">
    <location>
        <begin position="40"/>
        <end position="62"/>
    </location>
</feature>
<dbReference type="Proteomes" id="UP000011744">
    <property type="component" value="Unassembled WGS sequence"/>
</dbReference>
<accession>M3AEE2</accession>
<protein>
    <recommendedName>
        <fullName evidence="6">Lipopolysaccharide assembly protein A domain-containing protein</fullName>
    </recommendedName>
</protein>
<dbReference type="RefSeq" id="WP_008614848.1">
    <property type="nucleotide sequence ID" value="NZ_AONQ01000008.1"/>
</dbReference>
<name>M3AEE2_9PROT</name>
<evidence type="ECO:0000313" key="7">
    <source>
        <dbReference type="EMBL" id="EME71188.1"/>
    </source>
</evidence>
<dbReference type="InterPro" id="IPR010445">
    <property type="entry name" value="LapA_dom"/>
</dbReference>
<gene>
    <name evidence="7" type="ORF">H261_04600</name>
</gene>
<dbReference type="AlphaFoldDB" id="M3AEE2"/>
<dbReference type="eggNOG" id="COG5416">
    <property type="taxonomic scope" value="Bacteria"/>
</dbReference>
<organism evidence="7 8">
    <name type="scientific">Paramagnetospirillum caucaseum</name>
    <dbReference type="NCBI Taxonomy" id="1244869"/>
    <lineage>
        <taxon>Bacteria</taxon>
        <taxon>Pseudomonadati</taxon>
        <taxon>Pseudomonadota</taxon>
        <taxon>Alphaproteobacteria</taxon>
        <taxon>Rhodospirillales</taxon>
        <taxon>Magnetospirillaceae</taxon>
        <taxon>Paramagnetospirillum</taxon>
    </lineage>
</organism>
<comment type="caution">
    <text evidence="7">The sequence shown here is derived from an EMBL/GenBank/DDBJ whole genome shotgun (WGS) entry which is preliminary data.</text>
</comment>
<evidence type="ECO:0000256" key="4">
    <source>
        <dbReference type="ARBA" id="ARBA00023136"/>
    </source>
</evidence>
<dbReference type="PATRIC" id="fig|1244869.3.peg.925"/>
<dbReference type="GO" id="GO:0005886">
    <property type="term" value="C:plasma membrane"/>
    <property type="evidence" value="ECO:0007669"/>
    <property type="project" value="InterPro"/>
</dbReference>
<keyword evidence="2 5" id="KW-0812">Transmembrane</keyword>
<keyword evidence="1" id="KW-1003">Cell membrane</keyword>
<dbReference type="STRING" id="1244869.H261_04600"/>
<feature type="domain" description="Lipopolysaccharide assembly protein A" evidence="6">
    <location>
        <begin position="23"/>
        <end position="85"/>
    </location>
</feature>
<evidence type="ECO:0000259" key="6">
    <source>
        <dbReference type="Pfam" id="PF06305"/>
    </source>
</evidence>
<evidence type="ECO:0000256" key="5">
    <source>
        <dbReference type="SAM" id="Phobius"/>
    </source>
</evidence>
<evidence type="ECO:0000313" key="8">
    <source>
        <dbReference type="Proteomes" id="UP000011744"/>
    </source>
</evidence>
<reference evidence="7 8" key="1">
    <citation type="journal article" date="2014" name="Genome Announc.">
        <title>Draft Genome Sequence of Magnetospirillum sp. Strain SO-1, a Freshwater Magnetotactic Bacterium Isolated from the Ol'khovka River, Russia.</title>
        <authorList>
            <person name="Grouzdev D.S."/>
            <person name="Dziuba M.V."/>
            <person name="Sukhacheva M.S."/>
            <person name="Mardanov A.V."/>
            <person name="Beletskiy A.V."/>
            <person name="Kuznetsov B.B."/>
            <person name="Skryabin K.G."/>
        </authorList>
    </citation>
    <scope>NUCLEOTIDE SEQUENCE [LARGE SCALE GENOMIC DNA]</scope>
    <source>
        <strain evidence="7 8">SO-1</strain>
    </source>
</reference>
<sequence length="89" mass="9477">MRLLAWITGLPLAVLVAVFAVANRAEIHFDLWPLPFGVDLPGYLAVLAPLGIGLAGGFLLGWASGLKARLRAGSLRRRLDAAEKTQSQA</sequence>
<keyword evidence="8" id="KW-1185">Reference proteome</keyword>
<proteinExistence type="predicted"/>
<evidence type="ECO:0000256" key="1">
    <source>
        <dbReference type="ARBA" id="ARBA00022475"/>
    </source>
</evidence>